<evidence type="ECO:0008006" key="4">
    <source>
        <dbReference type="Google" id="ProtNLM"/>
    </source>
</evidence>
<feature type="region of interest" description="Disordered" evidence="1">
    <location>
        <begin position="96"/>
        <end position="319"/>
    </location>
</feature>
<name>A0A1M7JRC9_9RHOB</name>
<protein>
    <recommendedName>
        <fullName evidence="4">Chemotaxis protein CheA</fullName>
    </recommendedName>
</protein>
<evidence type="ECO:0000313" key="2">
    <source>
        <dbReference type="EMBL" id="SHM55640.1"/>
    </source>
</evidence>
<feature type="compositionally biased region" description="Basic and acidic residues" evidence="1">
    <location>
        <begin position="684"/>
        <end position="712"/>
    </location>
</feature>
<feature type="compositionally biased region" description="Basic and acidic residues" evidence="1">
    <location>
        <begin position="300"/>
        <end position="316"/>
    </location>
</feature>
<feature type="compositionally biased region" description="Acidic residues" evidence="1">
    <location>
        <begin position="369"/>
        <end position="409"/>
    </location>
</feature>
<feature type="compositionally biased region" description="Low complexity" evidence="1">
    <location>
        <begin position="202"/>
        <end position="220"/>
    </location>
</feature>
<feature type="compositionally biased region" description="Acidic residues" evidence="1">
    <location>
        <begin position="595"/>
        <end position="605"/>
    </location>
</feature>
<organism evidence="2 3">
    <name type="scientific">Roseovarius litoreus</name>
    <dbReference type="NCBI Taxonomy" id="1155722"/>
    <lineage>
        <taxon>Bacteria</taxon>
        <taxon>Pseudomonadati</taxon>
        <taxon>Pseudomonadota</taxon>
        <taxon>Alphaproteobacteria</taxon>
        <taxon>Rhodobacterales</taxon>
        <taxon>Roseobacteraceae</taxon>
        <taxon>Roseovarius</taxon>
    </lineage>
</organism>
<dbReference type="Proteomes" id="UP000322545">
    <property type="component" value="Unassembled WGS sequence"/>
</dbReference>
<dbReference type="EMBL" id="FRCB01000009">
    <property type="protein sequence ID" value="SHM55640.1"/>
    <property type="molecule type" value="Genomic_DNA"/>
</dbReference>
<feature type="compositionally biased region" description="Low complexity" evidence="1">
    <location>
        <begin position="146"/>
        <end position="171"/>
    </location>
</feature>
<dbReference type="AlphaFoldDB" id="A0A1M7JRC9"/>
<feature type="compositionally biased region" description="Low complexity" evidence="1">
    <location>
        <begin position="180"/>
        <end position="190"/>
    </location>
</feature>
<feature type="compositionally biased region" description="Acidic residues" evidence="1">
    <location>
        <begin position="223"/>
        <end position="235"/>
    </location>
</feature>
<feature type="compositionally biased region" description="Acidic residues" evidence="1">
    <location>
        <begin position="419"/>
        <end position="430"/>
    </location>
</feature>
<gene>
    <name evidence="2" type="ORF">SAMN05443432_10946</name>
</gene>
<feature type="region of interest" description="Disordered" evidence="1">
    <location>
        <begin position="368"/>
        <end position="443"/>
    </location>
</feature>
<keyword evidence="3" id="KW-1185">Reference proteome</keyword>
<accession>A0A1M7JRC9</accession>
<sequence length="845" mass="90459">MVSGSKILTVSYGTFSCTLEGFDDSFETMKAIAEYFRDLAADDRYFGAEPPTPDAEMLARIAEREISRRVDAYQSDGSIVLRASDAAALTGFSGVRAAPKPAAPEPAPEPAPEMTAPAAPDPQVQAEESPAPEAQVAEKAADHAPEPVAATEPEAAVAEAPVEEPTVAETPAKPEEAEAPEAPADAVPPVETEEPARDETAETAAASALEDSAEEVALAEGEATAEGDEIAEEAELSDRAPDALEEPETEAQKAEAPEPQALPEADIVAPAPQQASDEGDEGDSIAAKLRRIRSVVLQSERTDTGDEYTEDQHAEVTSDPQAFLDSATADLNAALAEDDLTETAAASVAVDVPQDDLDSILARFRMEEAAADEAEAEEAIEEAAEEDTAEEYAEAEEPEAEVAEAEEPAEDHPEHAEIIDETLDDDEQPEAESAAAPLVLSEDKLAQLMEDAASASDTPLEPSVAARPVMAEAPPDGDAAKPAAVRARVVKIKRSKYEAAIVDGYIEEVESDTDEPDTGELDTDEANANVFNEDINDSTLSPEQEAELQRELAEVEAEMRQGERSDDIDDADDDLSWFTDDTVYEITEPATETATDSEADTDADAEQAAAAPEIKGRDKLAAGGPQNDVSRMFQEADNQRDEPESNRRRSVIQHLRAAVAATRADKKAGIESDPGQDQSPYRSDLADVVRPRRPNLEGERARTRSSRPEETRPAPLKLVAEQRVDVETPREAIMPRRVSSSDLQAGQIGDTGFADFVEQSGASSLPELLEAAAAYLSDVEGRPQFSRPMLMGKLREVTGSDFSREDGLRSFGKLLRDGKLQKLKGGRFAVTDDTEFRTQEARNAG</sequence>
<feature type="region of interest" description="Disordered" evidence="1">
    <location>
        <begin position="534"/>
        <end position="745"/>
    </location>
</feature>
<evidence type="ECO:0000256" key="1">
    <source>
        <dbReference type="SAM" id="MobiDB-lite"/>
    </source>
</evidence>
<proteinExistence type="predicted"/>
<feature type="compositionally biased region" description="Acidic residues" evidence="1">
    <location>
        <begin position="566"/>
        <end position="575"/>
    </location>
</feature>
<evidence type="ECO:0000313" key="3">
    <source>
        <dbReference type="Proteomes" id="UP000322545"/>
    </source>
</evidence>
<reference evidence="2 3" key="1">
    <citation type="submission" date="2016-11" db="EMBL/GenBank/DDBJ databases">
        <authorList>
            <person name="Varghese N."/>
            <person name="Submissions S."/>
        </authorList>
    </citation>
    <scope>NUCLEOTIDE SEQUENCE [LARGE SCALE GENOMIC DNA]</scope>
    <source>
        <strain evidence="2 3">DSM 28249</strain>
    </source>
</reference>
<feature type="compositionally biased region" description="Basic and acidic residues" evidence="1">
    <location>
        <begin position="637"/>
        <end position="647"/>
    </location>
</feature>
<feature type="compositionally biased region" description="Basic and acidic residues" evidence="1">
    <location>
        <begin position="547"/>
        <end position="565"/>
    </location>
</feature>
<feature type="compositionally biased region" description="Pro residues" evidence="1">
    <location>
        <begin position="101"/>
        <end position="111"/>
    </location>
</feature>
<dbReference type="PROSITE" id="PS51257">
    <property type="entry name" value="PROKAR_LIPOPROTEIN"/>
    <property type="match status" value="1"/>
</dbReference>
<feature type="compositionally biased region" description="Basic and acidic residues" evidence="1">
    <location>
        <begin position="720"/>
        <end position="734"/>
    </location>
</feature>